<evidence type="ECO:0000313" key="10">
    <source>
        <dbReference type="Proteomes" id="UP000813461"/>
    </source>
</evidence>
<feature type="transmembrane region" description="Helical" evidence="7">
    <location>
        <begin position="26"/>
        <end position="47"/>
    </location>
</feature>
<comment type="similarity">
    <text evidence="5">Belongs to the SAT4 family.</text>
</comment>
<name>A0A8K0W120_9PLEO</name>
<protein>
    <recommendedName>
        <fullName evidence="8">Rhodopsin domain-containing protein</fullName>
    </recommendedName>
</protein>
<feature type="transmembrane region" description="Helical" evidence="7">
    <location>
        <begin position="59"/>
        <end position="79"/>
    </location>
</feature>
<evidence type="ECO:0000256" key="1">
    <source>
        <dbReference type="ARBA" id="ARBA00004141"/>
    </source>
</evidence>
<feature type="domain" description="Rhodopsin" evidence="8">
    <location>
        <begin position="43"/>
        <end position="280"/>
    </location>
</feature>
<dbReference type="OrthoDB" id="5022096at2759"/>
<dbReference type="Pfam" id="PF20684">
    <property type="entry name" value="Fung_rhodopsin"/>
    <property type="match status" value="1"/>
</dbReference>
<evidence type="ECO:0000259" key="8">
    <source>
        <dbReference type="Pfam" id="PF20684"/>
    </source>
</evidence>
<dbReference type="PANTHER" id="PTHR33048">
    <property type="entry name" value="PTH11-LIKE INTEGRAL MEMBRANE PROTEIN (AFU_ORTHOLOGUE AFUA_5G11245)"/>
    <property type="match status" value="1"/>
</dbReference>
<proteinExistence type="inferred from homology"/>
<dbReference type="AlphaFoldDB" id="A0A8K0W120"/>
<evidence type="ECO:0000256" key="6">
    <source>
        <dbReference type="SAM" id="MobiDB-lite"/>
    </source>
</evidence>
<feature type="transmembrane region" description="Helical" evidence="7">
    <location>
        <begin position="138"/>
        <end position="160"/>
    </location>
</feature>
<keyword evidence="2 7" id="KW-0812">Transmembrane</keyword>
<evidence type="ECO:0000256" key="5">
    <source>
        <dbReference type="ARBA" id="ARBA00038359"/>
    </source>
</evidence>
<sequence length="381" mass="42348">MSGPAPLSASTNLTSELIAFTSAHSLMAQAGSVFALCALTVILRCYARIVILKAFGSDDWTILLAFALALATFICYVLEVPQGLGRHLLVVQMNPEAYRELLKIRQVHMCCVTIGLSVVKISVGLFLLRLATKRTYRIFLWGVIVFMVAFTMASAGTLNIRLRPPPAGRGDAKCFSRDLFGRIGLFNSIVNSATDFLLALLPMPLLWRLQVNLRTKLSLIAILSLGIFACVAGIMKATYNKTILTDQRRFIHDRYSMWNFVELDVVIIAASLPALKPLFGRFLNVARGLASEKKASGYNDSKARGYLQRHQHSDETGRSRPRRATTRASVTSFGRGGLSRENVFWRNNEARDSEESILPLQNLDLKYNSVVVTTDITIERK</sequence>
<gene>
    <name evidence="9" type="ORF">FB567DRAFT_546788</name>
</gene>
<feature type="transmembrane region" description="Helical" evidence="7">
    <location>
        <begin position="217"/>
        <end position="235"/>
    </location>
</feature>
<evidence type="ECO:0000256" key="7">
    <source>
        <dbReference type="SAM" id="Phobius"/>
    </source>
</evidence>
<keyword evidence="4 7" id="KW-0472">Membrane</keyword>
<keyword evidence="10" id="KW-1185">Reference proteome</keyword>
<organism evidence="9 10">
    <name type="scientific">Paraphoma chrysanthemicola</name>
    <dbReference type="NCBI Taxonomy" id="798071"/>
    <lineage>
        <taxon>Eukaryota</taxon>
        <taxon>Fungi</taxon>
        <taxon>Dikarya</taxon>
        <taxon>Ascomycota</taxon>
        <taxon>Pezizomycotina</taxon>
        <taxon>Dothideomycetes</taxon>
        <taxon>Pleosporomycetidae</taxon>
        <taxon>Pleosporales</taxon>
        <taxon>Pleosporineae</taxon>
        <taxon>Phaeosphaeriaceae</taxon>
        <taxon>Paraphoma</taxon>
    </lineage>
</organism>
<dbReference type="GO" id="GO:0016020">
    <property type="term" value="C:membrane"/>
    <property type="evidence" value="ECO:0007669"/>
    <property type="project" value="UniProtKB-SubCell"/>
</dbReference>
<dbReference type="EMBL" id="JAGMVJ010000005">
    <property type="protein sequence ID" value="KAH7090612.1"/>
    <property type="molecule type" value="Genomic_DNA"/>
</dbReference>
<feature type="region of interest" description="Disordered" evidence="6">
    <location>
        <begin position="301"/>
        <end position="334"/>
    </location>
</feature>
<dbReference type="InterPro" id="IPR049326">
    <property type="entry name" value="Rhodopsin_dom_fungi"/>
</dbReference>
<dbReference type="InterPro" id="IPR052337">
    <property type="entry name" value="SAT4-like"/>
</dbReference>
<evidence type="ECO:0000313" key="9">
    <source>
        <dbReference type="EMBL" id="KAH7090612.1"/>
    </source>
</evidence>
<comment type="subcellular location">
    <subcellularLocation>
        <location evidence="1">Membrane</location>
        <topology evidence="1">Multi-pass membrane protein</topology>
    </subcellularLocation>
</comment>
<reference evidence="9" key="1">
    <citation type="journal article" date="2021" name="Nat. Commun.">
        <title>Genetic determinants of endophytism in the Arabidopsis root mycobiome.</title>
        <authorList>
            <person name="Mesny F."/>
            <person name="Miyauchi S."/>
            <person name="Thiergart T."/>
            <person name="Pickel B."/>
            <person name="Atanasova L."/>
            <person name="Karlsson M."/>
            <person name="Huettel B."/>
            <person name="Barry K.W."/>
            <person name="Haridas S."/>
            <person name="Chen C."/>
            <person name="Bauer D."/>
            <person name="Andreopoulos W."/>
            <person name="Pangilinan J."/>
            <person name="LaButti K."/>
            <person name="Riley R."/>
            <person name="Lipzen A."/>
            <person name="Clum A."/>
            <person name="Drula E."/>
            <person name="Henrissat B."/>
            <person name="Kohler A."/>
            <person name="Grigoriev I.V."/>
            <person name="Martin F.M."/>
            <person name="Hacquard S."/>
        </authorList>
    </citation>
    <scope>NUCLEOTIDE SEQUENCE</scope>
    <source>
        <strain evidence="9">MPI-SDFR-AT-0120</strain>
    </source>
</reference>
<dbReference type="Proteomes" id="UP000813461">
    <property type="component" value="Unassembled WGS sequence"/>
</dbReference>
<feature type="transmembrane region" description="Helical" evidence="7">
    <location>
        <begin position="106"/>
        <end position="131"/>
    </location>
</feature>
<evidence type="ECO:0000256" key="2">
    <source>
        <dbReference type="ARBA" id="ARBA00022692"/>
    </source>
</evidence>
<dbReference type="PANTHER" id="PTHR33048:SF167">
    <property type="entry name" value="INTEGRAL MEMBRANE PROTEIN"/>
    <property type="match status" value="1"/>
</dbReference>
<comment type="caution">
    <text evidence="9">The sequence shown here is derived from an EMBL/GenBank/DDBJ whole genome shotgun (WGS) entry which is preliminary data.</text>
</comment>
<evidence type="ECO:0000256" key="3">
    <source>
        <dbReference type="ARBA" id="ARBA00022989"/>
    </source>
</evidence>
<keyword evidence="3 7" id="KW-1133">Transmembrane helix</keyword>
<evidence type="ECO:0000256" key="4">
    <source>
        <dbReference type="ARBA" id="ARBA00023136"/>
    </source>
</evidence>
<accession>A0A8K0W120</accession>